<evidence type="ECO:0000313" key="9">
    <source>
        <dbReference type="Proteomes" id="UP000006727"/>
    </source>
</evidence>
<dbReference type="SUPFAM" id="SSF47459">
    <property type="entry name" value="HLH, helix-loop-helix DNA-binding domain"/>
    <property type="match status" value="1"/>
</dbReference>
<dbReference type="Gene3D" id="4.10.280.10">
    <property type="entry name" value="Helix-loop-helix DNA-binding domain"/>
    <property type="match status" value="1"/>
</dbReference>
<dbReference type="SMART" id="SM00353">
    <property type="entry name" value="HLH"/>
    <property type="match status" value="1"/>
</dbReference>
<dbReference type="PROSITE" id="PS50888">
    <property type="entry name" value="BHLH"/>
    <property type="match status" value="1"/>
</dbReference>
<sequence length="254" mass="28919">MEVSRFGNAKARARAGARRSAFQRWDYARLTKPPHTKQGSHQQQMLKTSLLSIPRLFTVRRGIDEHDEQLSGNAMESAETADGHIQRGDGRHMMAERKRREKLNDRFVTLRSLVPYVSKQDKVSLLGDAIDFIKDLQRQVEELESRRKISENPSKPRVEITVENNRAVFEISSPWRQDLLIAILETFVGTHMQVEDVAAKVSKDTFKATLKAKVTSSGIDDDDDDEDKKSIKQIRETLLSVVNGNNSPTFEKLC</sequence>
<dbReference type="Pfam" id="PF22754">
    <property type="entry name" value="bHLH-TF_ACT-like_plant"/>
    <property type="match status" value="1"/>
</dbReference>
<dbReference type="GeneID" id="112288149"/>
<reference evidence="8" key="3">
    <citation type="submission" date="2020-12" db="UniProtKB">
        <authorList>
            <consortium name="EnsemblPlants"/>
        </authorList>
    </citation>
    <scope>IDENTIFICATION</scope>
</reference>
<comment type="subcellular location">
    <subcellularLocation>
        <location evidence="1">Nucleus</location>
    </subcellularLocation>
</comment>
<dbReference type="GO" id="GO:0005634">
    <property type="term" value="C:nucleus"/>
    <property type="evidence" value="ECO:0007669"/>
    <property type="project" value="UniProtKB-SubCell"/>
</dbReference>
<name>A0A2K1JVH3_PHYPA</name>
<evidence type="ECO:0000256" key="3">
    <source>
        <dbReference type="ARBA" id="ARBA00023163"/>
    </source>
</evidence>
<evidence type="ECO:0000256" key="1">
    <source>
        <dbReference type="ARBA" id="ARBA00004123"/>
    </source>
</evidence>
<dbReference type="InterPro" id="IPR036638">
    <property type="entry name" value="HLH_DNA-bd_sf"/>
</dbReference>
<dbReference type="InterPro" id="IPR054502">
    <property type="entry name" value="bHLH-TF_ACT-like_plant"/>
</dbReference>
<dbReference type="Gramene" id="Pp3c11_20550V3.1">
    <property type="protein sequence ID" value="Pp3c11_20550V3.1"/>
    <property type="gene ID" value="Pp3c11_20550"/>
</dbReference>
<gene>
    <name evidence="8" type="primary">LOC112288149</name>
    <name evidence="7" type="ORF">PHYPA_015294</name>
</gene>
<organism evidence="7">
    <name type="scientific">Physcomitrium patens</name>
    <name type="common">Spreading-leaved earth moss</name>
    <name type="synonym">Physcomitrella patens</name>
    <dbReference type="NCBI Taxonomy" id="3218"/>
    <lineage>
        <taxon>Eukaryota</taxon>
        <taxon>Viridiplantae</taxon>
        <taxon>Streptophyta</taxon>
        <taxon>Embryophyta</taxon>
        <taxon>Bryophyta</taxon>
        <taxon>Bryophytina</taxon>
        <taxon>Bryopsida</taxon>
        <taxon>Funariidae</taxon>
        <taxon>Funariales</taxon>
        <taxon>Funariaceae</taxon>
        <taxon>Physcomitrium</taxon>
    </lineage>
</organism>
<dbReference type="PaxDb" id="3218-PP1S31_380V6.1"/>
<keyword evidence="9" id="KW-1185">Reference proteome</keyword>
<keyword evidence="5" id="KW-0175">Coiled coil</keyword>
<feature type="coiled-coil region" evidence="5">
    <location>
        <begin position="126"/>
        <end position="153"/>
    </location>
</feature>
<evidence type="ECO:0000256" key="2">
    <source>
        <dbReference type="ARBA" id="ARBA00023015"/>
    </source>
</evidence>
<dbReference type="STRING" id="3218.A0A2K1JVH3"/>
<dbReference type="OrthoDB" id="690068at2759"/>
<dbReference type="OMA" id="EISSPWR"/>
<evidence type="ECO:0000313" key="8">
    <source>
        <dbReference type="EnsemblPlants" id="Pp3c11_20550V3.1"/>
    </source>
</evidence>
<dbReference type="EMBL" id="ABEU02000011">
    <property type="protein sequence ID" value="PNR45523.1"/>
    <property type="molecule type" value="Genomic_DNA"/>
</dbReference>
<feature type="domain" description="BHLH" evidence="6">
    <location>
        <begin position="87"/>
        <end position="136"/>
    </location>
</feature>
<dbReference type="EnsemblPlants" id="Pp3c11_20550V3.2">
    <property type="protein sequence ID" value="Pp3c11_20550V3.2"/>
    <property type="gene ID" value="Pp3c11_20550"/>
</dbReference>
<dbReference type="CDD" id="cd11451">
    <property type="entry name" value="bHLH_AtTT8_like"/>
    <property type="match status" value="1"/>
</dbReference>
<dbReference type="GO" id="GO:0046983">
    <property type="term" value="F:protein dimerization activity"/>
    <property type="evidence" value="ECO:0007669"/>
    <property type="project" value="InterPro"/>
</dbReference>
<dbReference type="RefSeq" id="XP_024387800.1">
    <property type="nucleotide sequence ID" value="XM_024532032.2"/>
</dbReference>
<reference evidence="7 9" key="2">
    <citation type="journal article" date="2018" name="Plant J.">
        <title>The Physcomitrella patens chromosome-scale assembly reveals moss genome structure and evolution.</title>
        <authorList>
            <person name="Lang D."/>
            <person name="Ullrich K.K."/>
            <person name="Murat F."/>
            <person name="Fuchs J."/>
            <person name="Jenkins J."/>
            <person name="Haas F.B."/>
            <person name="Piednoel M."/>
            <person name="Gundlach H."/>
            <person name="Van Bel M."/>
            <person name="Meyberg R."/>
            <person name="Vives C."/>
            <person name="Morata J."/>
            <person name="Symeonidi A."/>
            <person name="Hiss M."/>
            <person name="Muchero W."/>
            <person name="Kamisugi Y."/>
            <person name="Saleh O."/>
            <person name="Blanc G."/>
            <person name="Decker E.L."/>
            <person name="van Gessel N."/>
            <person name="Grimwood J."/>
            <person name="Hayes R.D."/>
            <person name="Graham S.W."/>
            <person name="Gunter L.E."/>
            <person name="McDaniel S.F."/>
            <person name="Hoernstein S.N.W."/>
            <person name="Larsson A."/>
            <person name="Li F.W."/>
            <person name="Perroud P.F."/>
            <person name="Phillips J."/>
            <person name="Ranjan P."/>
            <person name="Rokshar D.S."/>
            <person name="Rothfels C.J."/>
            <person name="Schneider L."/>
            <person name="Shu S."/>
            <person name="Stevenson D.W."/>
            <person name="Thummler F."/>
            <person name="Tillich M."/>
            <person name="Villarreal Aguilar J.C."/>
            <person name="Widiez T."/>
            <person name="Wong G.K."/>
            <person name="Wymore A."/>
            <person name="Zhang Y."/>
            <person name="Zimmer A.D."/>
            <person name="Quatrano R.S."/>
            <person name="Mayer K.F.X."/>
            <person name="Goodstein D."/>
            <person name="Casacuberta J.M."/>
            <person name="Vandepoele K."/>
            <person name="Reski R."/>
            <person name="Cuming A.C."/>
            <person name="Tuskan G.A."/>
            <person name="Maumus F."/>
            <person name="Salse J."/>
            <person name="Schmutz J."/>
            <person name="Rensing S.A."/>
        </authorList>
    </citation>
    <scope>NUCLEOTIDE SEQUENCE [LARGE SCALE GENOMIC DNA]</scope>
    <source>
        <strain evidence="8 9">cv. Gransden 2004</strain>
    </source>
</reference>
<protein>
    <recommendedName>
        <fullName evidence="6">BHLH domain-containing protein</fullName>
    </recommendedName>
</protein>
<dbReference type="Pfam" id="PF00010">
    <property type="entry name" value="HLH"/>
    <property type="match status" value="1"/>
</dbReference>
<dbReference type="KEGG" id="ppp:112288149"/>
<dbReference type="AlphaFoldDB" id="A0A2K1JVH3"/>
<evidence type="ECO:0000313" key="7">
    <source>
        <dbReference type="EMBL" id="PNR45523.1"/>
    </source>
</evidence>
<dbReference type="PANTHER" id="PTHR46266">
    <property type="entry name" value="TRANSCRIPTION FACTOR TT8"/>
    <property type="match status" value="1"/>
</dbReference>
<keyword evidence="2" id="KW-0805">Transcription regulation</keyword>
<dbReference type="Proteomes" id="UP000006727">
    <property type="component" value="Chromosome 11"/>
</dbReference>
<dbReference type="PANTHER" id="PTHR46266:SF4">
    <property type="entry name" value="TRANSCRIPTION FACTOR TT8"/>
    <property type="match status" value="1"/>
</dbReference>
<evidence type="ECO:0000256" key="4">
    <source>
        <dbReference type="ARBA" id="ARBA00023242"/>
    </source>
</evidence>
<reference evidence="7 9" key="1">
    <citation type="journal article" date="2008" name="Science">
        <title>The Physcomitrella genome reveals evolutionary insights into the conquest of land by plants.</title>
        <authorList>
            <person name="Rensing S."/>
            <person name="Lang D."/>
            <person name="Zimmer A."/>
            <person name="Terry A."/>
            <person name="Salamov A."/>
            <person name="Shapiro H."/>
            <person name="Nishiyama T."/>
            <person name="Perroud P.-F."/>
            <person name="Lindquist E."/>
            <person name="Kamisugi Y."/>
            <person name="Tanahashi T."/>
            <person name="Sakakibara K."/>
            <person name="Fujita T."/>
            <person name="Oishi K."/>
            <person name="Shin-I T."/>
            <person name="Kuroki Y."/>
            <person name="Toyoda A."/>
            <person name="Suzuki Y."/>
            <person name="Hashimoto A."/>
            <person name="Yamaguchi K."/>
            <person name="Sugano A."/>
            <person name="Kohara Y."/>
            <person name="Fujiyama A."/>
            <person name="Anterola A."/>
            <person name="Aoki S."/>
            <person name="Ashton N."/>
            <person name="Barbazuk W.B."/>
            <person name="Barker E."/>
            <person name="Bennetzen J."/>
            <person name="Bezanilla M."/>
            <person name="Blankenship R."/>
            <person name="Cho S.H."/>
            <person name="Dutcher S."/>
            <person name="Estelle M."/>
            <person name="Fawcett J.A."/>
            <person name="Gundlach H."/>
            <person name="Hanada K."/>
            <person name="Heyl A."/>
            <person name="Hicks K.A."/>
            <person name="Hugh J."/>
            <person name="Lohr M."/>
            <person name="Mayer K."/>
            <person name="Melkozernov A."/>
            <person name="Murata T."/>
            <person name="Nelson D."/>
            <person name="Pils B."/>
            <person name="Prigge M."/>
            <person name="Reiss B."/>
            <person name="Renner T."/>
            <person name="Rombauts S."/>
            <person name="Rushton P."/>
            <person name="Sanderfoot A."/>
            <person name="Schween G."/>
            <person name="Shiu S.-H."/>
            <person name="Stueber K."/>
            <person name="Theodoulou F.L."/>
            <person name="Tu H."/>
            <person name="Van de Peer Y."/>
            <person name="Verrier P.J."/>
            <person name="Waters E."/>
            <person name="Wood A."/>
            <person name="Yang L."/>
            <person name="Cove D."/>
            <person name="Cuming A."/>
            <person name="Hasebe M."/>
            <person name="Lucas S."/>
            <person name="Mishler D.B."/>
            <person name="Reski R."/>
            <person name="Grigoriev I."/>
            <person name="Quatrano R.S."/>
            <person name="Boore J.L."/>
        </authorList>
    </citation>
    <scope>NUCLEOTIDE SEQUENCE [LARGE SCALE GENOMIC DNA]</scope>
    <source>
        <strain evidence="8 9">cv. Gransden 2004</strain>
    </source>
</reference>
<keyword evidence="3" id="KW-0804">Transcription</keyword>
<evidence type="ECO:0000259" key="6">
    <source>
        <dbReference type="PROSITE" id="PS50888"/>
    </source>
</evidence>
<evidence type="ECO:0000256" key="5">
    <source>
        <dbReference type="SAM" id="Coils"/>
    </source>
</evidence>
<dbReference type="InterPro" id="IPR011598">
    <property type="entry name" value="bHLH_dom"/>
</dbReference>
<accession>A0A2K1JVH3</accession>
<dbReference type="EnsemblPlants" id="Pp3c11_20550V3.1">
    <property type="protein sequence ID" value="Pp3c11_20550V3.1"/>
    <property type="gene ID" value="Pp3c11_20550"/>
</dbReference>
<proteinExistence type="predicted"/>
<dbReference type="Gramene" id="Pp3c11_20550V3.2">
    <property type="protein sequence ID" value="Pp3c11_20550V3.2"/>
    <property type="gene ID" value="Pp3c11_20550"/>
</dbReference>
<keyword evidence="4" id="KW-0539">Nucleus</keyword>